<dbReference type="InterPro" id="IPR001303">
    <property type="entry name" value="Aldolase_II/adducin_N"/>
</dbReference>
<comment type="caution">
    <text evidence="2">The sequence shown here is derived from an EMBL/GenBank/DDBJ whole genome shotgun (WGS) entry which is preliminary data.</text>
</comment>
<dbReference type="PANTHER" id="PTHR10672">
    <property type="entry name" value="ADDUCIN"/>
    <property type="match status" value="1"/>
</dbReference>
<gene>
    <name evidence="2" type="ORF">EHS25_009001</name>
</gene>
<protein>
    <recommendedName>
        <fullName evidence="1">Class II aldolase/adducin N-terminal domain-containing protein</fullName>
    </recommendedName>
</protein>
<keyword evidence="3" id="KW-1185">Reference proteome</keyword>
<dbReference type="SMART" id="SM01007">
    <property type="entry name" value="Aldolase_II"/>
    <property type="match status" value="1"/>
</dbReference>
<sequence length="272" mass="29127">MVIATPKASISFDYSLPRPTFSSKLEEREYVKERLALAYRVLAHQGICEGASGHLTSRDPVDPSSFWVNPYGLHFSLMTSSDLLLVSHAGVVLSGGHPSRQKYNAAAWVIHSAIHSARPDVQSVVHAHSPSGKAFSTLGRELPMYTQDAAAFWGDLGLYHHHGGVVLSEDESGQIVQALGGKKAVILQNHGLLTVGGCIESALAWFMLLENECKCVLAAEAAAAMTGKPPISLTPEVAEFTCRETGTEEAGAFEASPFFDLVEQGCGGAHKR</sequence>
<feature type="domain" description="Class II aldolase/adducin N-terminal" evidence="1">
    <location>
        <begin position="33"/>
        <end position="217"/>
    </location>
</feature>
<name>A0A427YKK8_9TREE</name>
<dbReference type="STRING" id="1890683.A0A427YKK8"/>
<dbReference type="Proteomes" id="UP000279259">
    <property type="component" value="Unassembled WGS sequence"/>
</dbReference>
<dbReference type="FunFam" id="3.40.225.10:FF:000009">
    <property type="entry name" value="Class II aldolase/adducin N-terminal"/>
    <property type="match status" value="1"/>
</dbReference>
<evidence type="ECO:0000313" key="2">
    <source>
        <dbReference type="EMBL" id="RSH91632.1"/>
    </source>
</evidence>
<dbReference type="EMBL" id="RSCD01000007">
    <property type="protein sequence ID" value="RSH91632.1"/>
    <property type="molecule type" value="Genomic_DNA"/>
</dbReference>
<dbReference type="SUPFAM" id="SSF53639">
    <property type="entry name" value="AraD/HMP-PK domain-like"/>
    <property type="match status" value="1"/>
</dbReference>
<dbReference type="Pfam" id="PF00596">
    <property type="entry name" value="Aldolase_II"/>
    <property type="match status" value="1"/>
</dbReference>
<dbReference type="GO" id="GO:0051015">
    <property type="term" value="F:actin filament binding"/>
    <property type="evidence" value="ECO:0007669"/>
    <property type="project" value="TreeGrafter"/>
</dbReference>
<dbReference type="GO" id="GO:0005856">
    <property type="term" value="C:cytoskeleton"/>
    <property type="evidence" value="ECO:0007669"/>
    <property type="project" value="TreeGrafter"/>
</dbReference>
<reference evidence="2 3" key="1">
    <citation type="submission" date="2018-11" db="EMBL/GenBank/DDBJ databases">
        <title>Genome sequence of Saitozyma podzolica DSM 27192.</title>
        <authorList>
            <person name="Aliyu H."/>
            <person name="Gorte O."/>
            <person name="Ochsenreither K."/>
        </authorList>
    </citation>
    <scope>NUCLEOTIDE SEQUENCE [LARGE SCALE GENOMIC DNA]</scope>
    <source>
        <strain evidence="2 3">DSM 27192</strain>
    </source>
</reference>
<proteinExistence type="predicted"/>
<evidence type="ECO:0000259" key="1">
    <source>
        <dbReference type="SMART" id="SM01007"/>
    </source>
</evidence>
<dbReference type="InterPro" id="IPR036409">
    <property type="entry name" value="Aldolase_II/adducin_N_sf"/>
</dbReference>
<dbReference type="OrthoDB" id="3238794at2759"/>
<organism evidence="2 3">
    <name type="scientific">Saitozyma podzolica</name>
    <dbReference type="NCBI Taxonomy" id="1890683"/>
    <lineage>
        <taxon>Eukaryota</taxon>
        <taxon>Fungi</taxon>
        <taxon>Dikarya</taxon>
        <taxon>Basidiomycota</taxon>
        <taxon>Agaricomycotina</taxon>
        <taxon>Tremellomycetes</taxon>
        <taxon>Tremellales</taxon>
        <taxon>Trimorphomycetaceae</taxon>
        <taxon>Saitozyma</taxon>
    </lineage>
</organism>
<dbReference type="Gene3D" id="3.40.225.10">
    <property type="entry name" value="Class II aldolase/adducin N-terminal domain"/>
    <property type="match status" value="1"/>
</dbReference>
<evidence type="ECO:0000313" key="3">
    <source>
        <dbReference type="Proteomes" id="UP000279259"/>
    </source>
</evidence>
<dbReference type="NCBIfam" id="NF004855">
    <property type="entry name" value="PRK06208.1"/>
    <property type="match status" value="1"/>
</dbReference>
<dbReference type="AlphaFoldDB" id="A0A427YKK8"/>
<accession>A0A427YKK8</accession>
<dbReference type="PANTHER" id="PTHR10672:SF39">
    <property type="entry name" value="CLASS II ALDOLASE_ADDUCIN N-TERMINAL DOMAIN-CONTAINING PROTEIN"/>
    <property type="match status" value="1"/>
</dbReference>
<dbReference type="InterPro" id="IPR051017">
    <property type="entry name" value="Aldolase-II_Adducin_sf"/>
</dbReference>